<dbReference type="Proteomes" id="UP000001661">
    <property type="component" value="Chromosome"/>
</dbReference>
<dbReference type="OrthoDB" id="2111782at2"/>
<proteinExistence type="predicted"/>
<dbReference type="EMBL" id="CP002105">
    <property type="protein sequence ID" value="ADL13727.1"/>
    <property type="molecule type" value="Genomic_DNA"/>
</dbReference>
<gene>
    <name evidence="1" type="ordered locus">Acear_2241</name>
</gene>
<dbReference type="KEGG" id="aar:Acear_2241"/>
<protein>
    <submittedName>
        <fullName evidence="1">Uncharacterized protein</fullName>
    </submittedName>
</protein>
<organism evidence="1 2">
    <name type="scientific">Acetohalobium arabaticum (strain ATCC 49924 / DSM 5501 / Z-7288)</name>
    <dbReference type="NCBI Taxonomy" id="574087"/>
    <lineage>
        <taxon>Bacteria</taxon>
        <taxon>Bacillati</taxon>
        <taxon>Bacillota</taxon>
        <taxon>Clostridia</taxon>
        <taxon>Halanaerobiales</taxon>
        <taxon>Halobacteroidaceae</taxon>
        <taxon>Acetohalobium</taxon>
    </lineage>
</organism>
<sequence length="184" mass="20822">MRLFIKLLVITLLIIFMFQVSVAAEVQQRLKGEIVAVNSQQGSFLFKSSGDLKEYQVNLHTKLSLNGSQVNLKALRPVTEEDFQPAVIKLNNQGNLIEVRAEYDALPIEIRSVSKDKANLKVNILNSNKVLDITYQEEIILIRNGSQIEIDELQPGDQGLVILGLEDKVRKIKVKNYQYRGEAE</sequence>
<evidence type="ECO:0000313" key="1">
    <source>
        <dbReference type="EMBL" id="ADL13727.1"/>
    </source>
</evidence>
<accession>D9QU06</accession>
<dbReference type="HOGENOM" id="CLU_1465207_0_0_9"/>
<dbReference type="AlphaFoldDB" id="D9QU06"/>
<keyword evidence="2" id="KW-1185">Reference proteome</keyword>
<evidence type="ECO:0000313" key="2">
    <source>
        <dbReference type="Proteomes" id="UP000001661"/>
    </source>
</evidence>
<reference evidence="1 2" key="1">
    <citation type="journal article" date="2010" name="Stand. Genomic Sci.">
        <title>Complete genome sequence of Acetohalobium arabaticum type strain (Z-7288).</title>
        <authorList>
            <person name="Sikorski J."/>
            <person name="Lapidus A."/>
            <person name="Chertkov O."/>
            <person name="Lucas S."/>
            <person name="Copeland A."/>
            <person name="Glavina Del Rio T."/>
            <person name="Nolan M."/>
            <person name="Tice H."/>
            <person name="Cheng J.F."/>
            <person name="Han C."/>
            <person name="Brambilla E."/>
            <person name="Pitluck S."/>
            <person name="Liolios K."/>
            <person name="Ivanova N."/>
            <person name="Mavromatis K."/>
            <person name="Mikhailova N."/>
            <person name="Pati A."/>
            <person name="Bruce D."/>
            <person name="Detter C."/>
            <person name="Tapia R."/>
            <person name="Goodwin L."/>
            <person name="Chen A."/>
            <person name="Palaniappan K."/>
            <person name="Land M."/>
            <person name="Hauser L."/>
            <person name="Chang Y.J."/>
            <person name="Jeffries C.D."/>
            <person name="Rohde M."/>
            <person name="Goker M."/>
            <person name="Spring S."/>
            <person name="Woyke T."/>
            <person name="Bristow J."/>
            <person name="Eisen J.A."/>
            <person name="Markowitz V."/>
            <person name="Hugenholtz P."/>
            <person name="Kyrpides N.C."/>
            <person name="Klenk H.P."/>
        </authorList>
    </citation>
    <scope>NUCLEOTIDE SEQUENCE [LARGE SCALE GENOMIC DNA]</scope>
    <source>
        <strain evidence="2">ATCC 49924 / DSM 5501 / Z-7288</strain>
    </source>
</reference>
<dbReference type="STRING" id="574087.Acear_2241"/>
<name>D9QU06_ACEAZ</name>
<dbReference type="RefSeq" id="WP_013279168.1">
    <property type="nucleotide sequence ID" value="NC_014378.1"/>
</dbReference>